<evidence type="ECO:0000256" key="1">
    <source>
        <dbReference type="SAM" id="MobiDB-lite"/>
    </source>
</evidence>
<dbReference type="OrthoDB" id="17914at10239"/>
<reference evidence="3 4" key="1">
    <citation type="submission" date="2016-01" db="EMBL/GenBank/DDBJ databases">
        <authorList>
            <person name="Azorlibu D.M."/>
            <person name="Coomans R.J."/>
            <person name="Hopkins-Harrington C.T."/>
            <person name="Hosea K."/>
            <person name="Jones K.D."/>
            <person name="Kitt M."/>
            <person name="Mann S.N."/>
            <person name="Newman R.H."/>
            <person name="Owens D.L."/>
            <person name="Parson C.D."/>
            <person name="Robinson T.D."/>
            <person name="Salters I.D."/>
            <person name="Stadler E.K."/>
            <person name="Tran L.N."/>
            <person name="Williams K.L."/>
            <person name="Bradley K.W."/>
            <person name="Asai D.J."/>
            <person name="Bowman C.A."/>
            <person name="Russell D.A."/>
            <person name="Pope W.H."/>
            <person name="Jacobs-Sera D."/>
            <person name="Hendrix R.W."/>
            <person name="Hatfull G.F."/>
        </authorList>
    </citation>
    <scope>NUCLEOTIDE SEQUENCE [LARGE SCALE GENOMIC DNA]</scope>
</reference>
<dbReference type="GO" id="GO:0008270">
    <property type="term" value="F:zinc ion binding"/>
    <property type="evidence" value="ECO:0007669"/>
    <property type="project" value="InterPro"/>
</dbReference>
<keyword evidence="3" id="KW-0378">Hydrolase</keyword>
<accession>A0A127KPY3</accession>
<name>A0A127KPY3_9CAUD</name>
<dbReference type="Proteomes" id="UP000202432">
    <property type="component" value="Segment"/>
</dbReference>
<keyword evidence="4" id="KW-1185">Reference proteome</keyword>
<dbReference type="SMART" id="SM00507">
    <property type="entry name" value="HNHc"/>
    <property type="match status" value="1"/>
</dbReference>
<dbReference type="KEGG" id="vg:29126725"/>
<dbReference type="Gene3D" id="1.10.30.50">
    <property type="match status" value="1"/>
</dbReference>
<organism evidence="3 4">
    <name type="scientific">Mycobacterium phage Bactobuster</name>
    <dbReference type="NCBI Taxonomy" id="1784956"/>
    <lineage>
        <taxon>Viruses</taxon>
        <taxon>Duplodnaviria</taxon>
        <taxon>Heunggongvirae</taxon>
        <taxon>Uroviricota</taxon>
        <taxon>Caudoviricetes</taxon>
        <taxon>Pukovnikvirus</taxon>
        <taxon>Pukovnikvirus bactobuster</taxon>
    </lineage>
</organism>
<dbReference type="InterPro" id="IPR002711">
    <property type="entry name" value="HNH"/>
</dbReference>
<dbReference type="RefSeq" id="YP_009304660.1">
    <property type="nucleotide sequence ID" value="NC_031279.1"/>
</dbReference>
<sequence length="98" mass="11352">MSWAGSGRRQELPEDWELNYRLPVLSRDRWLCQVNGPGCVRAATDVDHIKRGNDHSRSNLQSLCRVCHGRKSSAEGVARRRELKARRKRPPERHPGQR</sequence>
<dbReference type="CDD" id="cd00085">
    <property type="entry name" value="HNHc"/>
    <property type="match status" value="1"/>
</dbReference>
<dbReference type="InterPro" id="IPR003615">
    <property type="entry name" value="HNH_nuc"/>
</dbReference>
<gene>
    <name evidence="3" type="primary">4</name>
    <name evidence="3" type="ORF">SEA_BACTOBUSTER_4</name>
</gene>
<evidence type="ECO:0000313" key="3">
    <source>
        <dbReference type="EMBL" id="AMO43972.1"/>
    </source>
</evidence>
<feature type="domain" description="HNH nuclease" evidence="2">
    <location>
        <begin position="19"/>
        <end position="69"/>
    </location>
</feature>
<dbReference type="GO" id="GO:0003676">
    <property type="term" value="F:nucleic acid binding"/>
    <property type="evidence" value="ECO:0007669"/>
    <property type="project" value="InterPro"/>
</dbReference>
<protein>
    <submittedName>
        <fullName evidence="3">HNH endonuclease</fullName>
    </submittedName>
</protein>
<evidence type="ECO:0000313" key="4">
    <source>
        <dbReference type="Proteomes" id="UP000202432"/>
    </source>
</evidence>
<dbReference type="GeneID" id="29126725"/>
<feature type="compositionally biased region" description="Basic residues" evidence="1">
    <location>
        <begin position="81"/>
        <end position="91"/>
    </location>
</feature>
<keyword evidence="3" id="KW-0255">Endonuclease</keyword>
<feature type="region of interest" description="Disordered" evidence="1">
    <location>
        <begin position="75"/>
        <end position="98"/>
    </location>
</feature>
<dbReference type="GO" id="GO:0004519">
    <property type="term" value="F:endonuclease activity"/>
    <property type="evidence" value="ECO:0007669"/>
    <property type="project" value="UniProtKB-KW"/>
</dbReference>
<dbReference type="EMBL" id="KU568494">
    <property type="protein sequence ID" value="AMO43972.1"/>
    <property type="molecule type" value="Genomic_DNA"/>
</dbReference>
<evidence type="ECO:0000259" key="2">
    <source>
        <dbReference type="SMART" id="SM00507"/>
    </source>
</evidence>
<keyword evidence="3" id="KW-0540">Nuclease</keyword>
<proteinExistence type="predicted"/>
<dbReference type="Pfam" id="PF01844">
    <property type="entry name" value="HNH"/>
    <property type="match status" value="1"/>
</dbReference>